<dbReference type="SMART" id="SM00717">
    <property type="entry name" value="SANT"/>
    <property type="match status" value="1"/>
</dbReference>
<dbReference type="PANTHER" id="PTHR46993">
    <property type="entry name" value="MYB TRANSCRIPTION FACTOR"/>
    <property type="match status" value="1"/>
</dbReference>
<sequence>MIGLERDSAGDVGAPSVGLADNSGEHLEDDRAREESVGLDDAWMKLGNDGDNVGGPSQDSMEMEVEDNQKCLSVSGHDKLDHSEGLIHKIDPSEVTKVKDALKKSCFDLNMAVEDPLPEAHVVAAAVLASMSRASTPVDYSRNSLEDVRCNVSWNLSDFKHLEENHVGKECNMDHGESKSIGIVPCGSLFNRKATARTYEWDDDSDDSCFEKSQVHVDNHQSPNPRTRRVFLPKLSKGKFVRKRAVKRWTPKEEDTLREAVAKYGKGQWKLILNIYKIFEERTEIDLKDKWRNMSRH</sequence>
<dbReference type="InterPro" id="IPR001005">
    <property type="entry name" value="SANT/Myb"/>
</dbReference>
<proteinExistence type="predicted"/>
<evidence type="ECO:0000313" key="6">
    <source>
        <dbReference type="Proteomes" id="UP001418222"/>
    </source>
</evidence>
<dbReference type="CDD" id="cd11660">
    <property type="entry name" value="SANT_TRF"/>
    <property type="match status" value="1"/>
</dbReference>
<comment type="caution">
    <text evidence="5">The sequence shown here is derived from an EMBL/GenBank/DDBJ whole genome shotgun (WGS) entry which is preliminary data.</text>
</comment>
<accession>A0AAP0AZQ1</accession>
<dbReference type="Gene3D" id="1.10.10.60">
    <property type="entry name" value="Homeodomain-like"/>
    <property type="match status" value="1"/>
</dbReference>
<dbReference type="AlphaFoldDB" id="A0AAP0AZQ1"/>
<evidence type="ECO:0000259" key="3">
    <source>
        <dbReference type="PROSITE" id="PS50090"/>
    </source>
</evidence>
<feature type="domain" description="HTH myb-type" evidence="4">
    <location>
        <begin position="248"/>
        <end position="297"/>
    </location>
</feature>
<dbReference type="PROSITE" id="PS50090">
    <property type="entry name" value="MYB_LIKE"/>
    <property type="match status" value="1"/>
</dbReference>
<evidence type="ECO:0000313" key="5">
    <source>
        <dbReference type="EMBL" id="KAK8921092.1"/>
    </source>
</evidence>
<gene>
    <name evidence="5" type="primary">TRB3</name>
    <name evidence="5" type="ORF">KSP39_PZI020426</name>
</gene>
<dbReference type="PANTHER" id="PTHR46993:SF6">
    <property type="entry name" value="MYB TRANSCRIPTION FACTOR"/>
    <property type="match status" value="1"/>
</dbReference>
<dbReference type="InterPro" id="IPR017930">
    <property type="entry name" value="Myb_dom"/>
</dbReference>
<feature type="compositionally biased region" description="Basic and acidic residues" evidence="2">
    <location>
        <begin position="23"/>
        <end position="36"/>
    </location>
</feature>
<evidence type="ECO:0000256" key="2">
    <source>
        <dbReference type="SAM" id="MobiDB-lite"/>
    </source>
</evidence>
<dbReference type="Pfam" id="PF00249">
    <property type="entry name" value="Myb_DNA-binding"/>
    <property type="match status" value="1"/>
</dbReference>
<organism evidence="5 6">
    <name type="scientific">Platanthera zijinensis</name>
    <dbReference type="NCBI Taxonomy" id="2320716"/>
    <lineage>
        <taxon>Eukaryota</taxon>
        <taxon>Viridiplantae</taxon>
        <taxon>Streptophyta</taxon>
        <taxon>Embryophyta</taxon>
        <taxon>Tracheophyta</taxon>
        <taxon>Spermatophyta</taxon>
        <taxon>Magnoliopsida</taxon>
        <taxon>Liliopsida</taxon>
        <taxon>Asparagales</taxon>
        <taxon>Orchidaceae</taxon>
        <taxon>Orchidoideae</taxon>
        <taxon>Orchideae</taxon>
        <taxon>Orchidinae</taxon>
        <taxon>Platanthera</taxon>
    </lineage>
</organism>
<reference evidence="5 6" key="1">
    <citation type="journal article" date="2022" name="Nat. Plants">
        <title>Genomes of leafy and leafless Platanthera orchids illuminate the evolution of mycoheterotrophy.</title>
        <authorList>
            <person name="Li M.H."/>
            <person name="Liu K.W."/>
            <person name="Li Z."/>
            <person name="Lu H.C."/>
            <person name="Ye Q.L."/>
            <person name="Zhang D."/>
            <person name="Wang J.Y."/>
            <person name="Li Y.F."/>
            <person name="Zhong Z.M."/>
            <person name="Liu X."/>
            <person name="Yu X."/>
            <person name="Liu D.K."/>
            <person name="Tu X.D."/>
            <person name="Liu B."/>
            <person name="Hao Y."/>
            <person name="Liao X.Y."/>
            <person name="Jiang Y.T."/>
            <person name="Sun W.H."/>
            <person name="Chen J."/>
            <person name="Chen Y.Q."/>
            <person name="Ai Y."/>
            <person name="Zhai J.W."/>
            <person name="Wu S.S."/>
            <person name="Zhou Z."/>
            <person name="Hsiao Y.Y."/>
            <person name="Wu W.L."/>
            <person name="Chen Y.Y."/>
            <person name="Lin Y.F."/>
            <person name="Hsu J.L."/>
            <person name="Li C.Y."/>
            <person name="Wang Z.W."/>
            <person name="Zhao X."/>
            <person name="Zhong W.Y."/>
            <person name="Ma X.K."/>
            <person name="Ma L."/>
            <person name="Huang J."/>
            <person name="Chen G.Z."/>
            <person name="Huang M.Z."/>
            <person name="Huang L."/>
            <person name="Peng D.H."/>
            <person name="Luo Y.B."/>
            <person name="Zou S.Q."/>
            <person name="Chen S.P."/>
            <person name="Lan S."/>
            <person name="Tsai W.C."/>
            <person name="Van de Peer Y."/>
            <person name="Liu Z.J."/>
        </authorList>
    </citation>
    <scope>NUCLEOTIDE SEQUENCE [LARGE SCALE GENOMIC DNA]</scope>
    <source>
        <strain evidence="5">Lor287</strain>
    </source>
</reference>
<name>A0AAP0AZQ1_9ASPA</name>
<feature type="region of interest" description="Disordered" evidence="2">
    <location>
        <begin position="1"/>
        <end position="37"/>
    </location>
</feature>
<dbReference type="InterPro" id="IPR009057">
    <property type="entry name" value="Homeodomain-like_sf"/>
</dbReference>
<feature type="domain" description="Myb-like" evidence="3">
    <location>
        <begin position="248"/>
        <end position="295"/>
    </location>
</feature>
<keyword evidence="6" id="KW-1185">Reference proteome</keyword>
<keyword evidence="1" id="KW-0238">DNA-binding</keyword>
<evidence type="ECO:0000259" key="4">
    <source>
        <dbReference type="PROSITE" id="PS51294"/>
    </source>
</evidence>
<dbReference type="PROSITE" id="PS51294">
    <property type="entry name" value="HTH_MYB"/>
    <property type="match status" value="1"/>
</dbReference>
<evidence type="ECO:0000256" key="1">
    <source>
        <dbReference type="ARBA" id="ARBA00023125"/>
    </source>
</evidence>
<protein>
    <submittedName>
        <fullName evidence="5">Telomere repeat-binding factor 3</fullName>
    </submittedName>
</protein>
<dbReference type="SUPFAM" id="SSF46689">
    <property type="entry name" value="Homeodomain-like"/>
    <property type="match status" value="1"/>
</dbReference>
<dbReference type="EMBL" id="JBBWWQ010000018">
    <property type="protein sequence ID" value="KAK8921092.1"/>
    <property type="molecule type" value="Genomic_DNA"/>
</dbReference>
<dbReference type="GO" id="GO:0003677">
    <property type="term" value="F:DNA binding"/>
    <property type="evidence" value="ECO:0007669"/>
    <property type="project" value="UniProtKB-KW"/>
</dbReference>
<dbReference type="Proteomes" id="UP001418222">
    <property type="component" value="Unassembled WGS sequence"/>
</dbReference>